<feature type="transmembrane region" description="Helical" evidence="1">
    <location>
        <begin position="473"/>
        <end position="498"/>
    </location>
</feature>
<reference evidence="3" key="1">
    <citation type="journal article" date="2019" name="Int. J. Syst. Evol. Microbiol.">
        <title>The Global Catalogue of Microorganisms (GCM) 10K type strain sequencing project: providing services to taxonomists for standard genome sequencing and annotation.</title>
        <authorList>
            <consortium name="The Broad Institute Genomics Platform"/>
            <consortium name="The Broad Institute Genome Sequencing Center for Infectious Disease"/>
            <person name="Wu L."/>
            <person name="Ma J."/>
        </authorList>
    </citation>
    <scope>NUCLEOTIDE SEQUENCE [LARGE SCALE GENOMIC DNA]</scope>
    <source>
        <strain evidence="3">DFY28</strain>
    </source>
</reference>
<feature type="transmembrane region" description="Helical" evidence="1">
    <location>
        <begin position="385"/>
        <end position="405"/>
    </location>
</feature>
<keyword evidence="1" id="KW-0812">Transmembrane</keyword>
<dbReference type="EMBL" id="JBHUEY010000006">
    <property type="protein sequence ID" value="MFD1784875.1"/>
    <property type="molecule type" value="Genomic_DNA"/>
</dbReference>
<feature type="transmembrane region" description="Helical" evidence="1">
    <location>
        <begin position="266"/>
        <end position="284"/>
    </location>
</feature>
<name>A0ABW4N495_9CAUL</name>
<sequence length="519" mass="53722">MTAPASPSKPLIYRILDAIERLGDKLPDPVFIFAWFIGALVLASVVCAALGVSAVNPVDGEVLRAQSLLAPENVRQLLVEMPRTLTGFAPLGYVLLIMLGAGLAERVGLLPAALRVLMGAAPKRLITPMVILIGLLANQAADSGFVILLPLAGVAFAAAGRHPIAGIAAAFAGVVGSFAGNPLPGQFDALILGLTEPAARLIDKGWTANLVGNWFFTAAGALVFIPVAWFVTDRIVEPRLGPWRPADGRAAMAAPLDPAERRGLRIAGLVALAVLATWAALALAPGAPLVDPEAAGPARWTPFFRSLVAGFFVLFLSTGLAYGLAVGAIRSDKDVVRLCADSMAAMAPYIVLAFAAAHFIAMFSWSNLGAITAIHGAEALRASGLPIPVLLMGLVLLTAALDMLIGSASAKWAALAPVLVPMLMLVGVSPEMTTAAYRMGDSTVNMASPLMPYFGLGLAFCQRWKPDFGVGGLISAMLPYSAAMMAAGVLMTGLWAAFELPLGPAAGVHYTPPTGTVAP</sequence>
<feature type="transmembrane region" description="Helical" evidence="1">
    <location>
        <begin position="304"/>
        <end position="325"/>
    </location>
</feature>
<protein>
    <submittedName>
        <fullName evidence="2">AbgT family transporter</fullName>
    </submittedName>
</protein>
<comment type="caution">
    <text evidence="2">The sequence shown here is derived from an EMBL/GenBank/DDBJ whole genome shotgun (WGS) entry which is preliminary data.</text>
</comment>
<feature type="transmembrane region" description="Helical" evidence="1">
    <location>
        <begin position="211"/>
        <end position="231"/>
    </location>
</feature>
<dbReference type="InterPro" id="IPR004697">
    <property type="entry name" value="AbgT"/>
</dbReference>
<feature type="transmembrane region" description="Helical" evidence="1">
    <location>
        <begin position="32"/>
        <end position="55"/>
    </location>
</feature>
<dbReference type="PANTHER" id="PTHR30282">
    <property type="entry name" value="P-AMINOBENZOYL GLUTAMATE TRANSPORTER"/>
    <property type="match status" value="1"/>
</dbReference>
<keyword evidence="3" id="KW-1185">Reference proteome</keyword>
<evidence type="ECO:0000313" key="2">
    <source>
        <dbReference type="EMBL" id="MFD1784875.1"/>
    </source>
</evidence>
<dbReference type="RefSeq" id="WP_377281840.1">
    <property type="nucleotide sequence ID" value="NZ_JBHRSI010000005.1"/>
</dbReference>
<gene>
    <name evidence="2" type="ORF">ACFSC0_15850</name>
</gene>
<dbReference type="PANTHER" id="PTHR30282:SF1">
    <property type="entry name" value="ABGT FAMILY TRANSPORTER"/>
    <property type="match status" value="1"/>
</dbReference>
<organism evidence="2 3">
    <name type="scientific">Phenylobacterium terrae</name>
    <dbReference type="NCBI Taxonomy" id="2665495"/>
    <lineage>
        <taxon>Bacteria</taxon>
        <taxon>Pseudomonadati</taxon>
        <taxon>Pseudomonadota</taxon>
        <taxon>Alphaproteobacteria</taxon>
        <taxon>Caulobacterales</taxon>
        <taxon>Caulobacteraceae</taxon>
        <taxon>Phenylobacterium</taxon>
    </lineage>
</organism>
<accession>A0ABW4N495</accession>
<feature type="transmembrane region" description="Helical" evidence="1">
    <location>
        <begin position="412"/>
        <end position="430"/>
    </location>
</feature>
<feature type="transmembrane region" description="Helical" evidence="1">
    <location>
        <begin position="125"/>
        <end position="152"/>
    </location>
</feature>
<proteinExistence type="predicted"/>
<evidence type="ECO:0000313" key="3">
    <source>
        <dbReference type="Proteomes" id="UP001597237"/>
    </source>
</evidence>
<feature type="transmembrane region" description="Helical" evidence="1">
    <location>
        <begin position="164"/>
        <end position="183"/>
    </location>
</feature>
<dbReference type="Proteomes" id="UP001597237">
    <property type="component" value="Unassembled WGS sequence"/>
</dbReference>
<dbReference type="Pfam" id="PF03806">
    <property type="entry name" value="ABG_transport"/>
    <property type="match status" value="1"/>
</dbReference>
<keyword evidence="1" id="KW-0472">Membrane</keyword>
<feature type="transmembrane region" description="Helical" evidence="1">
    <location>
        <begin position="85"/>
        <end position="105"/>
    </location>
</feature>
<keyword evidence="1" id="KW-1133">Transmembrane helix</keyword>
<evidence type="ECO:0000256" key="1">
    <source>
        <dbReference type="SAM" id="Phobius"/>
    </source>
</evidence>
<feature type="transmembrane region" description="Helical" evidence="1">
    <location>
        <begin position="346"/>
        <end position="365"/>
    </location>
</feature>